<reference evidence="12 13" key="1">
    <citation type="submission" date="2020-06" db="EMBL/GenBank/DDBJ databases">
        <title>Frischella cerana isolated from Apis cerana gut homogenate.</title>
        <authorList>
            <person name="Wolter L.A."/>
            <person name="Suenami S."/>
            <person name="Miyazaki R."/>
        </authorList>
    </citation>
    <scope>NUCLEOTIDE SEQUENCE [LARGE SCALE GENOMIC DNA]</scope>
    <source>
        <strain evidence="12 13">Ac13</strain>
    </source>
</reference>
<dbReference type="NCBIfam" id="NF007838">
    <property type="entry name" value="PRK10550.1"/>
    <property type="match status" value="1"/>
</dbReference>
<dbReference type="InterPro" id="IPR035587">
    <property type="entry name" value="DUS-like_FMN-bd"/>
</dbReference>
<keyword evidence="8 9" id="KW-0560">Oxidoreductase</keyword>
<evidence type="ECO:0000256" key="5">
    <source>
        <dbReference type="ARBA" id="ARBA00022694"/>
    </source>
</evidence>
<feature type="site" description="Interacts with tRNA" evidence="9">
    <location>
        <position position="100"/>
    </location>
</feature>
<evidence type="ECO:0000313" key="12">
    <source>
        <dbReference type="EMBL" id="MBC9130988.1"/>
    </source>
</evidence>
<keyword evidence="4 9" id="KW-0288">FMN</keyword>
<keyword evidence="13" id="KW-1185">Reference proteome</keyword>
<comment type="catalytic activity">
    <reaction evidence="9">
        <text>5,6-dihydrouridine(16) in tRNA + NAD(+) = uridine(16) in tRNA + NADH + H(+)</text>
        <dbReference type="Rhea" id="RHEA:53380"/>
        <dbReference type="Rhea" id="RHEA-COMP:13543"/>
        <dbReference type="Rhea" id="RHEA-COMP:13544"/>
        <dbReference type="ChEBI" id="CHEBI:15378"/>
        <dbReference type="ChEBI" id="CHEBI:57540"/>
        <dbReference type="ChEBI" id="CHEBI:57945"/>
        <dbReference type="ChEBI" id="CHEBI:65315"/>
        <dbReference type="ChEBI" id="CHEBI:74443"/>
    </reaction>
</comment>
<evidence type="ECO:0000256" key="1">
    <source>
        <dbReference type="ARBA" id="ARBA00001917"/>
    </source>
</evidence>
<dbReference type="PANTHER" id="PTHR11082:SF26">
    <property type="entry name" value="TRNA-DIHYDROURIDINE(16) SYNTHASE"/>
    <property type="match status" value="1"/>
</dbReference>
<dbReference type="CDD" id="cd02801">
    <property type="entry name" value="DUS_like_FMN"/>
    <property type="match status" value="1"/>
</dbReference>
<feature type="active site" description="Proton donor" evidence="9">
    <location>
        <position position="103"/>
    </location>
</feature>
<keyword evidence="7 9" id="KW-0694">RNA-binding</keyword>
<comment type="cofactor">
    <cofactor evidence="1 9 10">
        <name>FMN</name>
        <dbReference type="ChEBI" id="CHEBI:58210"/>
    </cofactor>
</comment>
<keyword evidence="5 9" id="KW-0819">tRNA processing</keyword>
<dbReference type="EC" id="1.3.1.-" evidence="9"/>
<feature type="site" description="Interacts with tRNA; defines subfamily-specific binding signature" evidence="9">
    <location>
        <position position="40"/>
    </location>
</feature>
<dbReference type="Pfam" id="PF01207">
    <property type="entry name" value="Dus"/>
    <property type="match status" value="1"/>
</dbReference>
<dbReference type="RefSeq" id="WP_187755503.1">
    <property type="nucleotide sequence ID" value="NZ_JABURY010000015.1"/>
</dbReference>
<keyword evidence="2 9" id="KW-0820">tRNA-binding</keyword>
<dbReference type="Gene3D" id="3.20.20.70">
    <property type="entry name" value="Aldolase class I"/>
    <property type="match status" value="1"/>
</dbReference>
<evidence type="ECO:0000256" key="6">
    <source>
        <dbReference type="ARBA" id="ARBA00022857"/>
    </source>
</evidence>
<gene>
    <name evidence="9 12" type="primary">dusC</name>
    <name evidence="12" type="ORF">FcAc13_06645</name>
</gene>
<dbReference type="InterPro" id="IPR042270">
    <property type="entry name" value="DusC_C"/>
</dbReference>
<feature type="site" description="Interacts with tRNA" evidence="9">
    <location>
        <position position="181"/>
    </location>
</feature>
<dbReference type="EMBL" id="JABURY010000015">
    <property type="protein sequence ID" value="MBC9130988.1"/>
    <property type="molecule type" value="Genomic_DNA"/>
</dbReference>
<evidence type="ECO:0000256" key="9">
    <source>
        <dbReference type="HAMAP-Rule" id="MF_02043"/>
    </source>
</evidence>
<feature type="site" description="Interacts with tRNA; defines subfamily-specific binding signature" evidence="9">
    <location>
        <position position="283"/>
    </location>
</feature>
<feature type="binding site" evidence="9">
    <location>
        <position position="73"/>
    </location>
    <ligand>
        <name>FMN</name>
        <dbReference type="ChEBI" id="CHEBI:58210"/>
    </ligand>
</feature>
<dbReference type="GO" id="GO:0016491">
    <property type="term" value="F:oxidoreductase activity"/>
    <property type="evidence" value="ECO:0007669"/>
    <property type="project" value="UniProtKB-KW"/>
</dbReference>
<feature type="site" description="Interacts with tRNA; defines subfamily-specific binding signature" evidence="9">
    <location>
        <position position="281"/>
    </location>
</feature>
<comment type="catalytic activity">
    <reaction evidence="9">
        <text>5,6-dihydrouridine(16) in tRNA + NADP(+) = uridine(16) in tRNA + NADPH + H(+)</text>
        <dbReference type="Rhea" id="RHEA:53376"/>
        <dbReference type="Rhea" id="RHEA-COMP:13543"/>
        <dbReference type="Rhea" id="RHEA-COMP:13544"/>
        <dbReference type="ChEBI" id="CHEBI:15378"/>
        <dbReference type="ChEBI" id="CHEBI:57783"/>
        <dbReference type="ChEBI" id="CHEBI:58349"/>
        <dbReference type="ChEBI" id="CHEBI:65315"/>
        <dbReference type="ChEBI" id="CHEBI:74443"/>
    </reaction>
</comment>
<sequence>MIDKVNQIILAPMEGVLDYSMRELLTSINQFDYCVTEFVRVTDHRLTKKTFYRLCPELYHGGKTHSDTPVRIQLLGQIPALMAENAALAIELGSFGIDINCGCPAKSVVGNQGGAFLLKSPELIYQITKQVREKIGYTAPLSVKIRLGFADKSHCFEIADAVEQGGATEIVIHGRTKNDGYQANKIDWLTIGNIKKRLHIPVIANGEIISAASAQKCIEQSQTDNIMIGRGILAIPNLANIIRFGDTPLSWQEIMLILQKYASKKSFIKQLQHKPLYHSARIKQWLSYLKQHYPEAQTLLAKIRTLNTQHDIIEALHFK</sequence>
<dbReference type="Proteomes" id="UP000651208">
    <property type="component" value="Unassembled WGS sequence"/>
</dbReference>
<keyword evidence="3 9" id="KW-0285">Flavoprotein</keyword>
<dbReference type="InterPro" id="IPR032886">
    <property type="entry name" value="DusC"/>
</dbReference>
<organism evidence="12 13">
    <name type="scientific">Frischella japonica</name>
    <dbReference type="NCBI Taxonomy" id="2741544"/>
    <lineage>
        <taxon>Bacteria</taxon>
        <taxon>Pseudomonadati</taxon>
        <taxon>Pseudomonadota</taxon>
        <taxon>Gammaproteobacteria</taxon>
        <taxon>Orbales</taxon>
        <taxon>Orbaceae</taxon>
        <taxon>Frischella</taxon>
    </lineage>
</organism>
<protein>
    <recommendedName>
        <fullName evidence="9">tRNA-dihydrouridine(16) synthase</fullName>
        <ecNumber evidence="9">1.3.1.-</ecNumber>
    </recommendedName>
    <alternativeName>
        <fullName evidence="9">U16-specific dihydrouridine synthase</fullName>
        <shortName evidence="9">U16-specific Dus</shortName>
    </alternativeName>
    <alternativeName>
        <fullName evidence="9">tRNA-dihydrouridine synthase C</fullName>
    </alternativeName>
</protein>
<feature type="domain" description="DUS-like FMN-binding" evidence="11">
    <location>
        <begin position="9"/>
        <end position="293"/>
    </location>
</feature>
<evidence type="ECO:0000259" key="11">
    <source>
        <dbReference type="Pfam" id="PF01207"/>
    </source>
</evidence>
<dbReference type="Gene3D" id="1.20.225.30">
    <property type="entry name" value="Dihydrouridine synthase, C-terminal recognition domain"/>
    <property type="match status" value="1"/>
</dbReference>
<dbReference type="PANTHER" id="PTHR11082">
    <property type="entry name" value="TRNA-DIHYDROURIDINE SYNTHASE"/>
    <property type="match status" value="1"/>
</dbReference>
<evidence type="ECO:0000256" key="8">
    <source>
        <dbReference type="ARBA" id="ARBA00023002"/>
    </source>
</evidence>
<dbReference type="PIRSF" id="PIRSF006621">
    <property type="entry name" value="Dus"/>
    <property type="match status" value="1"/>
</dbReference>
<evidence type="ECO:0000256" key="3">
    <source>
        <dbReference type="ARBA" id="ARBA00022630"/>
    </source>
</evidence>
<comment type="caution">
    <text evidence="12">The sequence shown here is derived from an EMBL/GenBank/DDBJ whole genome shotgun (WGS) entry which is preliminary data.</text>
</comment>
<name>A0ABR7QXN2_9GAMM</name>
<evidence type="ECO:0000256" key="4">
    <source>
        <dbReference type="ARBA" id="ARBA00022643"/>
    </source>
</evidence>
<feature type="binding site" evidence="9">
    <location>
        <begin position="229"/>
        <end position="230"/>
    </location>
    <ligand>
        <name>FMN</name>
        <dbReference type="ChEBI" id="CHEBI:58210"/>
    </ligand>
</feature>
<feature type="binding site" evidence="9">
    <location>
        <begin position="205"/>
        <end position="207"/>
    </location>
    <ligand>
        <name>FMN</name>
        <dbReference type="ChEBI" id="CHEBI:58210"/>
    </ligand>
</feature>
<dbReference type="SUPFAM" id="SSF51395">
    <property type="entry name" value="FMN-linked oxidoreductases"/>
    <property type="match status" value="1"/>
</dbReference>
<comment type="function">
    <text evidence="9">Catalyzes the synthesis of 5,6-dihydrouridine (D), a modified base found in the D-loop of most tRNAs, via the reduction of the C5-C6 double bond in target uridines. Specifically modifies U16 in tRNAs.</text>
</comment>
<evidence type="ECO:0000256" key="7">
    <source>
        <dbReference type="ARBA" id="ARBA00022884"/>
    </source>
</evidence>
<keyword evidence="6 9" id="KW-0521">NADP</keyword>
<dbReference type="InterPro" id="IPR018517">
    <property type="entry name" value="tRNA_hU_synthase_CS"/>
</dbReference>
<feature type="site" description="Interacts with tRNA; defines subfamily-specific binding signature" evidence="9">
    <location>
        <position position="304"/>
    </location>
</feature>
<comment type="similarity">
    <text evidence="10">Belongs to the dus family.</text>
</comment>
<feature type="site" description="Interacts with tRNA" evidence="9">
    <location>
        <position position="288"/>
    </location>
</feature>
<evidence type="ECO:0000256" key="2">
    <source>
        <dbReference type="ARBA" id="ARBA00022555"/>
    </source>
</evidence>
<dbReference type="InterPro" id="IPR001269">
    <property type="entry name" value="DUS_fam"/>
</dbReference>
<evidence type="ECO:0000256" key="10">
    <source>
        <dbReference type="PIRNR" id="PIRNR006621"/>
    </source>
</evidence>
<feature type="binding site" evidence="9">
    <location>
        <position position="144"/>
    </location>
    <ligand>
        <name>FMN</name>
        <dbReference type="ChEBI" id="CHEBI:58210"/>
    </ligand>
</feature>
<dbReference type="HAMAP" id="MF_02043">
    <property type="entry name" value="DusC_subfam"/>
    <property type="match status" value="1"/>
</dbReference>
<evidence type="ECO:0000313" key="13">
    <source>
        <dbReference type="Proteomes" id="UP000651208"/>
    </source>
</evidence>
<dbReference type="PROSITE" id="PS01136">
    <property type="entry name" value="UPF0034"/>
    <property type="match status" value="1"/>
</dbReference>
<dbReference type="InterPro" id="IPR013785">
    <property type="entry name" value="Aldolase_TIM"/>
</dbReference>
<accession>A0ABR7QXN2</accession>
<proteinExistence type="inferred from homology"/>
<comment type="similarity">
    <text evidence="9">Belongs to the Dus family. DusC subfamily.</text>
</comment>